<accession>L1JX76</accession>
<evidence type="ECO:0000313" key="6">
    <source>
        <dbReference type="Proteomes" id="UP000011087"/>
    </source>
</evidence>
<organism evidence="4">
    <name type="scientific">Guillardia theta (strain CCMP2712)</name>
    <name type="common">Cryptophyte</name>
    <dbReference type="NCBI Taxonomy" id="905079"/>
    <lineage>
        <taxon>Eukaryota</taxon>
        <taxon>Cryptophyceae</taxon>
        <taxon>Pyrenomonadales</taxon>
        <taxon>Geminigeraceae</taxon>
        <taxon>Guillardia</taxon>
    </lineage>
</organism>
<dbReference type="Pfam" id="PF00849">
    <property type="entry name" value="PseudoU_synth_2"/>
    <property type="match status" value="1"/>
</dbReference>
<dbReference type="GO" id="GO:0000455">
    <property type="term" value="P:enzyme-directed rRNA pseudouridine synthesis"/>
    <property type="evidence" value="ECO:0007669"/>
    <property type="project" value="TreeGrafter"/>
</dbReference>
<feature type="signal peptide" evidence="2">
    <location>
        <begin position="1"/>
        <end position="22"/>
    </location>
</feature>
<dbReference type="Gene3D" id="3.30.2350.10">
    <property type="entry name" value="Pseudouridine synthase"/>
    <property type="match status" value="1"/>
</dbReference>
<comment type="similarity">
    <text evidence="1">Belongs to the pseudouridine synthase RluA family.</text>
</comment>
<dbReference type="EnsemblProtists" id="EKX52962">
    <property type="protein sequence ID" value="EKX52962"/>
    <property type="gene ID" value="GUITHDRAFT_101414"/>
</dbReference>
<proteinExistence type="inferred from homology"/>
<protein>
    <recommendedName>
        <fullName evidence="3">Pseudouridine synthase RsuA/RluA-like domain-containing protein</fullName>
    </recommendedName>
</protein>
<dbReference type="PaxDb" id="55529-EKX52962"/>
<keyword evidence="6" id="KW-1185">Reference proteome</keyword>
<evidence type="ECO:0000256" key="2">
    <source>
        <dbReference type="SAM" id="SignalP"/>
    </source>
</evidence>
<reference evidence="6" key="2">
    <citation type="submission" date="2012-11" db="EMBL/GenBank/DDBJ databases">
        <authorList>
            <person name="Kuo A."/>
            <person name="Curtis B.A."/>
            <person name="Tanifuji G."/>
            <person name="Burki F."/>
            <person name="Gruber A."/>
            <person name="Irimia M."/>
            <person name="Maruyama S."/>
            <person name="Arias M.C."/>
            <person name="Ball S.G."/>
            <person name="Gile G.H."/>
            <person name="Hirakawa Y."/>
            <person name="Hopkins J.F."/>
            <person name="Rensing S.A."/>
            <person name="Schmutz J."/>
            <person name="Symeonidi A."/>
            <person name="Elias M."/>
            <person name="Eveleigh R.J."/>
            <person name="Herman E.K."/>
            <person name="Klute M.J."/>
            <person name="Nakayama T."/>
            <person name="Obornik M."/>
            <person name="Reyes-Prieto A."/>
            <person name="Armbrust E.V."/>
            <person name="Aves S.J."/>
            <person name="Beiko R.G."/>
            <person name="Coutinho P."/>
            <person name="Dacks J.B."/>
            <person name="Durnford D.G."/>
            <person name="Fast N.M."/>
            <person name="Green B.R."/>
            <person name="Grisdale C."/>
            <person name="Hempe F."/>
            <person name="Henrissat B."/>
            <person name="Hoppner M.P."/>
            <person name="Ishida K.-I."/>
            <person name="Kim E."/>
            <person name="Koreny L."/>
            <person name="Kroth P.G."/>
            <person name="Liu Y."/>
            <person name="Malik S.-B."/>
            <person name="Maier U.G."/>
            <person name="McRose D."/>
            <person name="Mock T."/>
            <person name="Neilson J.A."/>
            <person name="Onodera N.T."/>
            <person name="Poole A.M."/>
            <person name="Pritham E.J."/>
            <person name="Richards T.A."/>
            <person name="Rocap G."/>
            <person name="Roy S.W."/>
            <person name="Sarai C."/>
            <person name="Schaack S."/>
            <person name="Shirato S."/>
            <person name="Slamovits C.H."/>
            <person name="Spencer D.F."/>
            <person name="Suzuki S."/>
            <person name="Worden A.Z."/>
            <person name="Zauner S."/>
            <person name="Barry K."/>
            <person name="Bell C."/>
            <person name="Bharti A.K."/>
            <person name="Crow J.A."/>
            <person name="Grimwood J."/>
            <person name="Kramer R."/>
            <person name="Lindquist E."/>
            <person name="Lucas S."/>
            <person name="Salamov A."/>
            <person name="McFadden G.I."/>
            <person name="Lane C.E."/>
            <person name="Keeling P.J."/>
            <person name="Gray M.W."/>
            <person name="Grigoriev I.V."/>
            <person name="Archibald J.M."/>
        </authorList>
    </citation>
    <scope>NUCLEOTIDE SEQUENCE</scope>
    <source>
        <strain evidence="6">CCMP2712</strain>
    </source>
</reference>
<dbReference type="STRING" id="905079.L1JX76"/>
<evidence type="ECO:0000259" key="3">
    <source>
        <dbReference type="Pfam" id="PF00849"/>
    </source>
</evidence>
<evidence type="ECO:0000313" key="4">
    <source>
        <dbReference type="EMBL" id="EKX52962.1"/>
    </source>
</evidence>
<dbReference type="InterPro" id="IPR050188">
    <property type="entry name" value="RluA_PseudoU_synthase"/>
</dbReference>
<gene>
    <name evidence="4" type="ORF">GUITHDRAFT_101414</name>
</gene>
<dbReference type="PANTHER" id="PTHR21600:SF87">
    <property type="entry name" value="RNA PSEUDOURIDYLATE SYNTHASE DOMAIN-CONTAINING PROTEIN 1"/>
    <property type="match status" value="1"/>
</dbReference>
<dbReference type="InterPro" id="IPR006145">
    <property type="entry name" value="PsdUridine_synth_RsuA/RluA"/>
</dbReference>
<evidence type="ECO:0000256" key="1">
    <source>
        <dbReference type="ARBA" id="ARBA00010876"/>
    </source>
</evidence>
<name>L1JX76_GUITC</name>
<evidence type="ECO:0000313" key="5">
    <source>
        <dbReference type="EnsemblProtists" id="EKX52962"/>
    </source>
</evidence>
<dbReference type="SUPFAM" id="SSF55120">
    <property type="entry name" value="Pseudouridine synthase"/>
    <property type="match status" value="1"/>
</dbReference>
<dbReference type="GeneID" id="17309790"/>
<dbReference type="Proteomes" id="UP000011087">
    <property type="component" value="Unassembled WGS sequence"/>
</dbReference>
<dbReference type="GO" id="GO:0003723">
    <property type="term" value="F:RNA binding"/>
    <property type="evidence" value="ECO:0007669"/>
    <property type="project" value="InterPro"/>
</dbReference>
<dbReference type="KEGG" id="gtt:GUITHDRAFT_101414"/>
<dbReference type="OrthoDB" id="418349at2759"/>
<dbReference type="HOGENOM" id="CLU_1036052_0_0_1"/>
<reference evidence="4 6" key="1">
    <citation type="journal article" date="2012" name="Nature">
        <title>Algal genomes reveal evolutionary mosaicism and the fate of nucleomorphs.</title>
        <authorList>
            <consortium name="DOE Joint Genome Institute"/>
            <person name="Curtis B.A."/>
            <person name="Tanifuji G."/>
            <person name="Burki F."/>
            <person name="Gruber A."/>
            <person name="Irimia M."/>
            <person name="Maruyama S."/>
            <person name="Arias M.C."/>
            <person name="Ball S.G."/>
            <person name="Gile G.H."/>
            <person name="Hirakawa Y."/>
            <person name="Hopkins J.F."/>
            <person name="Kuo A."/>
            <person name="Rensing S.A."/>
            <person name="Schmutz J."/>
            <person name="Symeonidi A."/>
            <person name="Elias M."/>
            <person name="Eveleigh R.J."/>
            <person name="Herman E.K."/>
            <person name="Klute M.J."/>
            <person name="Nakayama T."/>
            <person name="Obornik M."/>
            <person name="Reyes-Prieto A."/>
            <person name="Armbrust E.V."/>
            <person name="Aves S.J."/>
            <person name="Beiko R.G."/>
            <person name="Coutinho P."/>
            <person name="Dacks J.B."/>
            <person name="Durnford D.G."/>
            <person name="Fast N.M."/>
            <person name="Green B.R."/>
            <person name="Grisdale C.J."/>
            <person name="Hempel F."/>
            <person name="Henrissat B."/>
            <person name="Hoppner M.P."/>
            <person name="Ishida K."/>
            <person name="Kim E."/>
            <person name="Koreny L."/>
            <person name="Kroth P.G."/>
            <person name="Liu Y."/>
            <person name="Malik S.B."/>
            <person name="Maier U.G."/>
            <person name="McRose D."/>
            <person name="Mock T."/>
            <person name="Neilson J.A."/>
            <person name="Onodera N.T."/>
            <person name="Poole A.M."/>
            <person name="Pritham E.J."/>
            <person name="Richards T.A."/>
            <person name="Rocap G."/>
            <person name="Roy S.W."/>
            <person name="Sarai C."/>
            <person name="Schaack S."/>
            <person name="Shirato S."/>
            <person name="Slamovits C.H."/>
            <person name="Spencer D.F."/>
            <person name="Suzuki S."/>
            <person name="Worden A.Z."/>
            <person name="Zauner S."/>
            <person name="Barry K."/>
            <person name="Bell C."/>
            <person name="Bharti A.K."/>
            <person name="Crow J.A."/>
            <person name="Grimwood J."/>
            <person name="Kramer R."/>
            <person name="Lindquist E."/>
            <person name="Lucas S."/>
            <person name="Salamov A."/>
            <person name="McFadden G.I."/>
            <person name="Lane C.E."/>
            <person name="Keeling P.J."/>
            <person name="Gray M.W."/>
            <person name="Grigoriev I.V."/>
            <person name="Archibald J.M."/>
        </authorList>
    </citation>
    <scope>NUCLEOTIDE SEQUENCE</scope>
    <source>
        <strain evidence="4 6">CCMP2712</strain>
    </source>
</reference>
<feature type="domain" description="Pseudouridine synthase RsuA/RluA-like" evidence="3">
    <location>
        <begin position="33"/>
        <end position="179"/>
    </location>
</feature>
<reference evidence="5" key="3">
    <citation type="submission" date="2016-03" db="UniProtKB">
        <authorList>
            <consortium name="EnsemblProtists"/>
        </authorList>
    </citation>
    <scope>IDENTIFICATION</scope>
</reference>
<keyword evidence="2" id="KW-0732">Signal</keyword>
<dbReference type="GO" id="GO:0009982">
    <property type="term" value="F:pseudouridine synthase activity"/>
    <property type="evidence" value="ECO:0007669"/>
    <property type="project" value="InterPro"/>
</dbReference>
<sequence length="269" mass="29086">MVGGRFAMAGLLVMAGALRCCCFQVLVQGGGTLVVQKPAGLAAEKRISSPSDSMIEIVRRSHEAPQAQLPHRLDKMTGGVLVVALTQQALSWHNKCIEQKVWGPKIYAARLAGARVAEGEHKAYLKRVGQRAVCVRSGGKPSFLDVLYQEPTPGREGLSTDVIISLRTGRYHQIRAMMADAGNPVLGDVLYGDKTRVTPLLTHALLGLPVPDDQVGSFPKELMFEGSDHTKKLLIPAAELSPPDVQVFSSGFISFLSEYAANIRRQAQC</sequence>
<dbReference type="RefSeq" id="XP_005839942.1">
    <property type="nucleotide sequence ID" value="XM_005839885.1"/>
</dbReference>
<feature type="chain" id="PRO_5008771885" description="Pseudouridine synthase RsuA/RluA-like domain-containing protein" evidence="2">
    <location>
        <begin position="23"/>
        <end position="269"/>
    </location>
</feature>
<dbReference type="PANTHER" id="PTHR21600">
    <property type="entry name" value="MITOCHONDRIAL RNA PSEUDOURIDINE SYNTHASE"/>
    <property type="match status" value="1"/>
</dbReference>
<dbReference type="InterPro" id="IPR020103">
    <property type="entry name" value="PsdUridine_synth_cat_dom_sf"/>
</dbReference>
<dbReference type="EMBL" id="JH992971">
    <property type="protein sequence ID" value="EKX52962.1"/>
    <property type="molecule type" value="Genomic_DNA"/>
</dbReference>
<dbReference type="CDD" id="cd02869">
    <property type="entry name" value="PseudoU_synth_RluA_like"/>
    <property type="match status" value="1"/>
</dbReference>
<dbReference type="AlphaFoldDB" id="L1JX76"/>